<proteinExistence type="predicted"/>
<keyword evidence="2" id="KW-1185">Reference proteome</keyword>
<dbReference type="Proteomes" id="UP000193435">
    <property type="component" value="Unassembled WGS sequence"/>
</dbReference>
<evidence type="ECO:0000313" key="2">
    <source>
        <dbReference type="Proteomes" id="UP000193435"/>
    </source>
</evidence>
<accession>A0A1X7MPK9</accession>
<reference evidence="1 2" key="1">
    <citation type="submission" date="2017-04" db="EMBL/GenBank/DDBJ databases">
        <authorList>
            <person name="Afonso C.L."/>
            <person name="Miller P.J."/>
            <person name="Scott M.A."/>
            <person name="Spackman E."/>
            <person name="Goraichik I."/>
            <person name="Dimitrov K.M."/>
            <person name="Suarez D.L."/>
            <person name="Swayne D.E."/>
        </authorList>
    </citation>
    <scope>NUCLEOTIDE SEQUENCE [LARGE SCALE GENOMIC DNA]</scope>
    <source>
        <strain evidence="1 2">LMG26642</strain>
    </source>
</reference>
<dbReference type="AlphaFoldDB" id="A0A1X7MPK9"/>
<gene>
    <name evidence="1" type="ORF">SAMN04488700_0264</name>
</gene>
<dbReference type="STRING" id="1073423.SAMN04488700_0264"/>
<name>A0A1X7MPK9_9LACT</name>
<protein>
    <submittedName>
        <fullName evidence="1">Uncharacterized protein</fullName>
    </submittedName>
</protein>
<dbReference type="EMBL" id="FXBJ01000002">
    <property type="protein sequence ID" value="SMH26779.1"/>
    <property type="molecule type" value="Genomic_DNA"/>
</dbReference>
<sequence>MKGSENVDSNYIFLKEAFPDLFKSIREMEIHPNNYSLQTREAISLLEKMLKQFVFKIEAFEKENYNKLYCAINEIPKRMELDSSIVDTMHRLRRKGNKAKHEDHIITKLELEDTLSDFFEFTKWWYDQKTGIKIQAPYVKEDGLTDYLKLKAVSIEDCEFNYTEIAECDSFFRT</sequence>
<evidence type="ECO:0000313" key="1">
    <source>
        <dbReference type="EMBL" id="SMH26779.1"/>
    </source>
</evidence>
<dbReference type="RefSeq" id="WP_085558623.1">
    <property type="nucleotide sequence ID" value="NZ_FOAH01000014.1"/>
</dbReference>
<organism evidence="1 2">
    <name type="scientific">Carnobacterium iners</name>
    <dbReference type="NCBI Taxonomy" id="1073423"/>
    <lineage>
        <taxon>Bacteria</taxon>
        <taxon>Bacillati</taxon>
        <taxon>Bacillota</taxon>
        <taxon>Bacilli</taxon>
        <taxon>Lactobacillales</taxon>
        <taxon>Carnobacteriaceae</taxon>
        <taxon>Carnobacterium</taxon>
    </lineage>
</organism>